<reference evidence="1 2" key="1">
    <citation type="submission" date="2018-01" db="EMBL/GenBank/DDBJ databases">
        <title>Whole genome sequencing of Histamine producing bacteria.</title>
        <authorList>
            <person name="Butler K."/>
        </authorList>
    </citation>
    <scope>NUCLEOTIDE SEQUENCE [LARGE SCALE GENOMIC DNA]</scope>
    <source>
        <strain evidence="1 2">A1-4</strain>
    </source>
</reference>
<dbReference type="Proteomes" id="UP000240728">
    <property type="component" value="Unassembled WGS sequence"/>
</dbReference>
<organism evidence="1 2">
    <name type="scientific">Photobacterium kishitanii</name>
    <dbReference type="NCBI Taxonomy" id="318456"/>
    <lineage>
        <taxon>Bacteria</taxon>
        <taxon>Pseudomonadati</taxon>
        <taxon>Pseudomonadota</taxon>
        <taxon>Gammaproteobacteria</taxon>
        <taxon>Vibrionales</taxon>
        <taxon>Vibrionaceae</taxon>
        <taxon>Photobacterium</taxon>
    </lineage>
</organism>
<keyword evidence="2" id="KW-1185">Reference proteome</keyword>
<gene>
    <name evidence="1" type="ORF">C0W53_22935</name>
</gene>
<dbReference type="PROSITE" id="PS51257">
    <property type="entry name" value="PROKAR_LIPOPROTEIN"/>
    <property type="match status" value="1"/>
</dbReference>
<sequence>MSRKKVYFGSLLLVVGCSTGSTHNEPNLMFKNDNKNPIIKTDIDYSGVYAVDLQGYDKYEEIAPWVNLRKDGNHYKISASFGCNTITGGANIENHSLVTVKGDDVVRGKSICTSDTMRKEIRFISILNGGSARIDINKIKYDNYIFEHEKT</sequence>
<comment type="caution">
    <text evidence="1">The sequence shown here is derived from an EMBL/GenBank/DDBJ whole genome shotgun (WGS) entry which is preliminary data.</text>
</comment>
<protein>
    <submittedName>
        <fullName evidence="1">META domain-containing protein</fullName>
    </submittedName>
</protein>
<name>A0AAX0YPY1_9GAMM</name>
<dbReference type="EMBL" id="PYOZ01000037">
    <property type="protein sequence ID" value="PSX38703.1"/>
    <property type="molecule type" value="Genomic_DNA"/>
</dbReference>
<dbReference type="RefSeq" id="WP_045043244.1">
    <property type="nucleotide sequence ID" value="NZ_JZTB01000013.1"/>
</dbReference>
<dbReference type="AlphaFoldDB" id="A0AAX0YPY1"/>
<evidence type="ECO:0000313" key="2">
    <source>
        <dbReference type="Proteomes" id="UP000240728"/>
    </source>
</evidence>
<accession>A0AAX0YPY1</accession>
<proteinExistence type="predicted"/>
<evidence type="ECO:0000313" key="1">
    <source>
        <dbReference type="EMBL" id="PSX38703.1"/>
    </source>
</evidence>